<reference evidence="2 3" key="1">
    <citation type="submission" date="2018-12" db="EMBL/GenBank/DDBJ databases">
        <title>The Draft Genome Sequence of the Soil Bacterium Pedobacter tournemirensis R1.</title>
        <authorList>
            <person name="He J."/>
        </authorList>
    </citation>
    <scope>NUCLEOTIDE SEQUENCE [LARGE SCALE GENOMIC DNA]</scope>
    <source>
        <strain evidence="2 3">R1</strain>
    </source>
</reference>
<dbReference type="Proteomes" id="UP000290848">
    <property type="component" value="Unassembled WGS sequence"/>
</dbReference>
<evidence type="ECO:0000313" key="3">
    <source>
        <dbReference type="Proteomes" id="UP000290848"/>
    </source>
</evidence>
<dbReference type="Gene3D" id="3.40.50.10320">
    <property type="entry name" value="LmbE-like"/>
    <property type="match status" value="1"/>
</dbReference>
<feature type="chain" id="PRO_5020758150" evidence="1">
    <location>
        <begin position="21"/>
        <end position="821"/>
    </location>
</feature>
<gene>
    <name evidence="2" type="ORF">EKH83_00580</name>
</gene>
<proteinExistence type="predicted"/>
<protein>
    <submittedName>
        <fullName evidence="2">PIG-L family deacetylase</fullName>
    </submittedName>
</protein>
<evidence type="ECO:0000313" key="2">
    <source>
        <dbReference type="EMBL" id="RXF72255.1"/>
    </source>
</evidence>
<evidence type="ECO:0000256" key="1">
    <source>
        <dbReference type="SAM" id="SignalP"/>
    </source>
</evidence>
<accession>A0A4Q0MG08</accession>
<name>A0A4Q0MG08_9SPHI</name>
<dbReference type="InterPro" id="IPR003737">
    <property type="entry name" value="GlcNAc_PI_deacetylase-related"/>
</dbReference>
<comment type="caution">
    <text evidence="2">The sequence shown here is derived from an EMBL/GenBank/DDBJ whole genome shotgun (WGS) entry which is preliminary data.</text>
</comment>
<dbReference type="SUPFAM" id="SSF52317">
    <property type="entry name" value="Class I glutamine amidotransferase-like"/>
    <property type="match status" value="1"/>
</dbReference>
<dbReference type="Pfam" id="PF02585">
    <property type="entry name" value="PIG-L"/>
    <property type="match status" value="1"/>
</dbReference>
<sequence>MHRKISILIFLISLSYAIEAQQVRPSSSAEIHHELLQLNKLVKVLYFAAHPDDENTRLLSWLVNDQNINTAYLSLTRGDGGQNILGREQGPALGLIRTYELLEARKIDGAGQFFTRAVDFGFSKNTTETFKHWNENILTGDAVWTIRRFRPDVIICRFPPDARAGHGQHAASAVIAEKAFKAAGDKGQFSEQLKYLQTWQPKRILLNSYRFGNNNTTSESQLKIATGQYKPQMGMGYGELAGISRSVHKSQGAGTPSVAGIQTEYFALVDGQPLSASLFDGIDVSWNRVGRKDIGDQINDIIQKFNYNRPDLSLPHLLKLRKQIAQVKDNFWRKEKLTELDKIILDCSGFMAEMFCNQPEAVAGSSIPFTLNVIARSATPVQLKALKWNGISANLHTRLGNDSLFSLKQQIDIPAGTPLTEPYWLTMPGEDADHYYLPSDTLNGLPESPSRTRALLSCMIGEESFDINVPLSYKRLDPVKGDVTEALRIVPAVMLGFTHQLLISNDDGSLNTEVRLHPLKDITSASLSIELGQPLLTISHLNLKAGIDTVLPVKIPKNSLMQTGTKEFILKAVLNDGDNRYDKTQQLIAYDHIPTLQYFTPAETRVLNKNWKSTVSKIAYIEGAGDYTADFLRLAGLSVTILKDEDFTSAANLKQYDAIITGVRAVNTEKRMNYWLPVLHQYVQNGGTLVVQYNTVQGLTSDNIGPYPFSLGNARVTEENAEVNFLNPSHRLLNYPNKITKDDFKGWVQERGLYFPVTWDNHYEPLFEMNDTGEAPLKGCTLYTTYGKGHFIYSSLSFFRQLPAGNTGAVRLLMNMLSVGK</sequence>
<organism evidence="2 3">
    <name type="scientific">Arcticibacter tournemirensis</name>
    <dbReference type="NCBI Taxonomy" id="699437"/>
    <lineage>
        <taxon>Bacteria</taxon>
        <taxon>Pseudomonadati</taxon>
        <taxon>Bacteroidota</taxon>
        <taxon>Sphingobacteriia</taxon>
        <taxon>Sphingobacteriales</taxon>
        <taxon>Sphingobacteriaceae</taxon>
        <taxon>Arcticibacter</taxon>
    </lineage>
</organism>
<keyword evidence="1" id="KW-0732">Signal</keyword>
<dbReference type="InterPro" id="IPR024078">
    <property type="entry name" value="LmbE-like_dom_sf"/>
</dbReference>
<dbReference type="InterPro" id="IPR029062">
    <property type="entry name" value="Class_I_gatase-like"/>
</dbReference>
<feature type="signal peptide" evidence="1">
    <location>
        <begin position="1"/>
        <end position="20"/>
    </location>
</feature>
<dbReference type="RefSeq" id="WP_128767440.1">
    <property type="nucleotide sequence ID" value="NZ_RXOC01000001.1"/>
</dbReference>
<dbReference type="EMBL" id="RXOC01000001">
    <property type="protein sequence ID" value="RXF72255.1"/>
    <property type="molecule type" value="Genomic_DNA"/>
</dbReference>
<dbReference type="SUPFAM" id="SSF102588">
    <property type="entry name" value="LmbE-like"/>
    <property type="match status" value="1"/>
</dbReference>
<dbReference type="AlphaFoldDB" id="A0A4Q0MG08"/>